<organism evidence="1">
    <name type="scientific">anaerobic digester metagenome</name>
    <dbReference type="NCBI Taxonomy" id="1263854"/>
    <lineage>
        <taxon>unclassified sequences</taxon>
        <taxon>metagenomes</taxon>
        <taxon>ecological metagenomes</taxon>
    </lineage>
</organism>
<dbReference type="AlphaFoldDB" id="A0A485M378"/>
<name>A0A485M378_9ZZZZ</name>
<evidence type="ECO:0000313" key="1">
    <source>
        <dbReference type="EMBL" id="VFU17265.1"/>
    </source>
</evidence>
<reference evidence="1" key="1">
    <citation type="submission" date="2019-03" db="EMBL/GenBank/DDBJ databases">
        <authorList>
            <person name="Hao L."/>
        </authorList>
    </citation>
    <scope>NUCLEOTIDE SEQUENCE</scope>
</reference>
<gene>
    <name evidence="1" type="ORF">SCFA_3620003</name>
</gene>
<proteinExistence type="predicted"/>
<sequence>MEILSVNWGSRMLPLSRPGARELLV</sequence>
<accession>A0A485M378</accession>
<protein>
    <submittedName>
        <fullName evidence="1">Uncharacterized protein</fullName>
    </submittedName>
</protein>
<dbReference type="EMBL" id="CAADRN010000293">
    <property type="protein sequence ID" value="VFU17265.1"/>
    <property type="molecule type" value="Genomic_DNA"/>
</dbReference>